<evidence type="ECO:0000256" key="4">
    <source>
        <dbReference type="ARBA" id="ARBA00022692"/>
    </source>
</evidence>
<keyword evidence="8" id="KW-0732">Signal</keyword>
<evidence type="ECO:0000256" key="3">
    <source>
        <dbReference type="ARBA" id="ARBA00022448"/>
    </source>
</evidence>
<dbReference type="Pfam" id="PF00083">
    <property type="entry name" value="Sugar_tr"/>
    <property type="match status" value="2"/>
</dbReference>
<dbReference type="InterPro" id="IPR036259">
    <property type="entry name" value="MFS_trans_sf"/>
</dbReference>
<dbReference type="AlphaFoldDB" id="A0A3N4K3R2"/>
<accession>A0A3N4K3R2</accession>
<feature type="signal peptide" evidence="8">
    <location>
        <begin position="1"/>
        <end position="21"/>
    </location>
</feature>
<keyword evidence="9" id="KW-0762">Sugar transport</keyword>
<evidence type="ECO:0000313" key="9">
    <source>
        <dbReference type="EMBL" id="RPB03842.1"/>
    </source>
</evidence>
<proteinExistence type="inferred from homology"/>
<protein>
    <submittedName>
        <fullName evidence="9">Putative MFS sugar transporter</fullName>
    </submittedName>
</protein>
<dbReference type="InterPro" id="IPR050360">
    <property type="entry name" value="MFS_Sugar_Transporters"/>
</dbReference>
<dbReference type="PANTHER" id="PTHR48022">
    <property type="entry name" value="PLASTIDIC GLUCOSE TRANSPORTER 4"/>
    <property type="match status" value="1"/>
</dbReference>
<dbReference type="GO" id="GO:0005351">
    <property type="term" value="F:carbohydrate:proton symporter activity"/>
    <property type="evidence" value="ECO:0007669"/>
    <property type="project" value="TreeGrafter"/>
</dbReference>
<dbReference type="PROSITE" id="PS00216">
    <property type="entry name" value="SUGAR_TRANSPORT_1"/>
    <property type="match status" value="1"/>
</dbReference>
<dbReference type="PRINTS" id="PR00171">
    <property type="entry name" value="SUGRTRNSPORT"/>
</dbReference>
<reference evidence="9 10" key="1">
    <citation type="journal article" date="2018" name="Nat. Ecol. Evol.">
        <title>Pezizomycetes genomes reveal the molecular basis of ectomycorrhizal truffle lifestyle.</title>
        <authorList>
            <person name="Murat C."/>
            <person name="Payen T."/>
            <person name="Noel B."/>
            <person name="Kuo A."/>
            <person name="Morin E."/>
            <person name="Chen J."/>
            <person name="Kohler A."/>
            <person name="Krizsan K."/>
            <person name="Balestrini R."/>
            <person name="Da Silva C."/>
            <person name="Montanini B."/>
            <person name="Hainaut M."/>
            <person name="Levati E."/>
            <person name="Barry K.W."/>
            <person name="Belfiori B."/>
            <person name="Cichocki N."/>
            <person name="Clum A."/>
            <person name="Dockter R.B."/>
            <person name="Fauchery L."/>
            <person name="Guy J."/>
            <person name="Iotti M."/>
            <person name="Le Tacon F."/>
            <person name="Lindquist E.A."/>
            <person name="Lipzen A."/>
            <person name="Malagnac F."/>
            <person name="Mello A."/>
            <person name="Molinier V."/>
            <person name="Miyauchi S."/>
            <person name="Poulain J."/>
            <person name="Riccioni C."/>
            <person name="Rubini A."/>
            <person name="Sitrit Y."/>
            <person name="Splivallo R."/>
            <person name="Traeger S."/>
            <person name="Wang M."/>
            <person name="Zifcakova L."/>
            <person name="Wipf D."/>
            <person name="Zambonelli A."/>
            <person name="Paolocci F."/>
            <person name="Nowrousian M."/>
            <person name="Ottonello S."/>
            <person name="Baldrian P."/>
            <person name="Spatafora J.W."/>
            <person name="Henrissat B."/>
            <person name="Nagy L.G."/>
            <person name="Aury J.M."/>
            <person name="Wincker P."/>
            <person name="Grigoriev I.V."/>
            <person name="Bonfante P."/>
            <person name="Martin F.M."/>
        </authorList>
    </citation>
    <scope>NUCLEOTIDE SEQUENCE [LARGE SCALE GENOMIC DNA]</scope>
    <source>
        <strain evidence="9 10">120613-1</strain>
    </source>
</reference>
<dbReference type="SUPFAM" id="SSF103473">
    <property type="entry name" value="MFS general substrate transporter"/>
    <property type="match status" value="1"/>
</dbReference>
<dbReference type="OrthoDB" id="6612291at2759"/>
<evidence type="ECO:0000256" key="5">
    <source>
        <dbReference type="ARBA" id="ARBA00022989"/>
    </source>
</evidence>
<evidence type="ECO:0000256" key="2">
    <source>
        <dbReference type="ARBA" id="ARBA00010992"/>
    </source>
</evidence>
<keyword evidence="10" id="KW-1185">Reference proteome</keyword>
<gene>
    <name evidence="9" type="ORF">L873DRAFT_1826072</name>
</gene>
<evidence type="ECO:0000256" key="8">
    <source>
        <dbReference type="SAM" id="SignalP"/>
    </source>
</evidence>
<keyword evidence="5 7" id="KW-1133">Transmembrane helix</keyword>
<dbReference type="InterPro" id="IPR005828">
    <property type="entry name" value="MFS_sugar_transport-like"/>
</dbReference>
<feature type="chain" id="PRO_5018075136" evidence="8">
    <location>
        <begin position="22"/>
        <end position="458"/>
    </location>
</feature>
<evidence type="ECO:0000256" key="7">
    <source>
        <dbReference type="SAM" id="Phobius"/>
    </source>
</evidence>
<feature type="transmembrane region" description="Helical" evidence="7">
    <location>
        <begin position="313"/>
        <end position="332"/>
    </location>
</feature>
<feature type="transmembrane region" description="Helical" evidence="7">
    <location>
        <begin position="262"/>
        <end position="283"/>
    </location>
</feature>
<feature type="transmembrane region" description="Helical" evidence="7">
    <location>
        <begin position="140"/>
        <end position="159"/>
    </location>
</feature>
<keyword evidence="4 7" id="KW-0812">Transmembrane</keyword>
<name>A0A3N4K3R2_9PEZI</name>
<dbReference type="InterPro" id="IPR003663">
    <property type="entry name" value="Sugar/inositol_transpt"/>
</dbReference>
<organism evidence="9 10">
    <name type="scientific">Choiromyces venosus 120613-1</name>
    <dbReference type="NCBI Taxonomy" id="1336337"/>
    <lineage>
        <taxon>Eukaryota</taxon>
        <taxon>Fungi</taxon>
        <taxon>Dikarya</taxon>
        <taxon>Ascomycota</taxon>
        <taxon>Pezizomycotina</taxon>
        <taxon>Pezizomycetes</taxon>
        <taxon>Pezizales</taxon>
        <taxon>Tuberaceae</taxon>
        <taxon>Choiromyces</taxon>
    </lineage>
</organism>
<comment type="similarity">
    <text evidence="2">Belongs to the major facilitator superfamily. Sugar transporter (TC 2.A.1.1) family.</text>
</comment>
<sequence>MGKLFTFSIAFFACLGSSLFGYDSGVMTDVIHSQHFLNYFNTDKAFPVLGAIISTFAGDAFFGAPSGGYTMDRFGRRMCAAVGIMSSAVPVYCTELAHPKTRGFLVGLSQQMIGVGFIVSTWVGYGSAQAPSTSSFQWRFPLAFQGVPAGILAIGLFWFPESPRQLIEKDNDVEATRILRKLHFDGYNEEWINSEFDIRQTIQAKKALVVRSWKVMFTVPQWRTSLMHRVLVQVFTQLTGINVINYYQTTMYGALDIEGNKALLVTGIYNCVGPLAKLFFIFFPHRQSWTLQTLLFGARRSTQKNPKGDKGGMSIAGVAMIFLASIIFSFSFGPVSWTYMSEVMPMQIRGNGNAFATGFGNWLVNVIFSQASPQGLANLARKYYFVFVAVGASFHIGDDVAVTLPTIFFVFKETKGVSLEEIDLLFGKRTLGALPSDMEKQDFVPFLVEMYEMRKGCL</sequence>
<dbReference type="GO" id="GO:0016020">
    <property type="term" value="C:membrane"/>
    <property type="evidence" value="ECO:0007669"/>
    <property type="project" value="UniProtKB-SubCell"/>
</dbReference>
<dbReference type="EMBL" id="ML120361">
    <property type="protein sequence ID" value="RPB03842.1"/>
    <property type="molecule type" value="Genomic_DNA"/>
</dbReference>
<dbReference type="PANTHER" id="PTHR48022:SF80">
    <property type="entry name" value="SUGAR TRANSPORTER, PUTATIVE (AFU_ORTHOLOGUE AFUA_3G12170)-RELATED"/>
    <property type="match status" value="1"/>
</dbReference>
<keyword evidence="3" id="KW-0813">Transport</keyword>
<dbReference type="STRING" id="1336337.A0A3N4K3R2"/>
<evidence type="ECO:0000256" key="1">
    <source>
        <dbReference type="ARBA" id="ARBA00004141"/>
    </source>
</evidence>
<keyword evidence="6 7" id="KW-0472">Membrane</keyword>
<dbReference type="InterPro" id="IPR005829">
    <property type="entry name" value="Sugar_transporter_CS"/>
</dbReference>
<dbReference type="Proteomes" id="UP000276215">
    <property type="component" value="Unassembled WGS sequence"/>
</dbReference>
<comment type="subcellular location">
    <subcellularLocation>
        <location evidence="1">Membrane</location>
        <topology evidence="1">Multi-pass membrane protein</topology>
    </subcellularLocation>
</comment>
<dbReference type="Gene3D" id="1.20.1250.20">
    <property type="entry name" value="MFS general substrate transporter like domains"/>
    <property type="match status" value="1"/>
</dbReference>
<evidence type="ECO:0000313" key="10">
    <source>
        <dbReference type="Proteomes" id="UP000276215"/>
    </source>
</evidence>
<feature type="transmembrane region" description="Helical" evidence="7">
    <location>
        <begin position="104"/>
        <end position="128"/>
    </location>
</feature>
<evidence type="ECO:0000256" key="6">
    <source>
        <dbReference type="ARBA" id="ARBA00023136"/>
    </source>
</evidence>
<feature type="transmembrane region" description="Helical" evidence="7">
    <location>
        <begin position="45"/>
        <end position="62"/>
    </location>
</feature>